<evidence type="ECO:0000313" key="3">
    <source>
        <dbReference type="Proteomes" id="UP000598297"/>
    </source>
</evidence>
<reference evidence="2" key="1">
    <citation type="submission" date="2020-01" db="EMBL/GenBank/DDBJ databases">
        <title>Whole-genome analyses of novel actinobacteria.</title>
        <authorList>
            <person name="Sahin N."/>
        </authorList>
    </citation>
    <scope>NUCLEOTIDE SEQUENCE</scope>
    <source>
        <strain evidence="2">YC537</strain>
    </source>
</reference>
<comment type="caution">
    <text evidence="2">The sequence shown here is derived from an EMBL/GenBank/DDBJ whole genome shotgun (WGS) entry which is preliminary data.</text>
</comment>
<evidence type="ECO:0000313" key="2">
    <source>
        <dbReference type="EMBL" id="NBE53537.1"/>
    </source>
</evidence>
<proteinExistence type="predicted"/>
<dbReference type="Proteomes" id="UP000598297">
    <property type="component" value="Unassembled WGS sequence"/>
</dbReference>
<feature type="non-terminal residue" evidence="2">
    <location>
        <position position="1"/>
    </location>
</feature>
<name>A0A964UV98_9ACTN</name>
<dbReference type="EMBL" id="JAAAHS010000147">
    <property type="protein sequence ID" value="NBE53537.1"/>
    <property type="molecule type" value="Genomic_DNA"/>
</dbReference>
<accession>A0A964UV98</accession>
<organism evidence="2 3">
    <name type="scientific">Streptomyces boluensis</name>
    <dbReference type="NCBI Taxonomy" id="1775135"/>
    <lineage>
        <taxon>Bacteria</taxon>
        <taxon>Bacillati</taxon>
        <taxon>Actinomycetota</taxon>
        <taxon>Actinomycetes</taxon>
        <taxon>Kitasatosporales</taxon>
        <taxon>Streptomycetaceae</taxon>
        <taxon>Streptomyces</taxon>
    </lineage>
</organism>
<evidence type="ECO:0000256" key="1">
    <source>
        <dbReference type="SAM" id="MobiDB-lite"/>
    </source>
</evidence>
<sequence>LEAARRYVAAAAAYEHPGTAAPPAAWWSAYTSTAPWEAARDLDDWVRRHADPATDPDVDPGPAPVSGALMRYGTGGA</sequence>
<protein>
    <submittedName>
        <fullName evidence="2">Uncharacterized protein</fullName>
    </submittedName>
</protein>
<dbReference type="AlphaFoldDB" id="A0A964UV98"/>
<gene>
    <name evidence="2" type="ORF">GUY60_19340</name>
</gene>
<feature type="region of interest" description="Disordered" evidence="1">
    <location>
        <begin position="49"/>
        <end position="77"/>
    </location>
</feature>
<keyword evidence="3" id="KW-1185">Reference proteome</keyword>